<evidence type="ECO:0000256" key="1">
    <source>
        <dbReference type="ARBA" id="ARBA00023125"/>
    </source>
</evidence>
<evidence type="ECO:0000313" key="5">
    <source>
        <dbReference type="Proteomes" id="UP000576792"/>
    </source>
</evidence>
<dbReference type="PRINTS" id="PR00455">
    <property type="entry name" value="HTHTETR"/>
</dbReference>
<evidence type="ECO:0000256" key="2">
    <source>
        <dbReference type="PROSITE-ProRule" id="PRU00335"/>
    </source>
</evidence>
<dbReference type="SUPFAM" id="SSF46689">
    <property type="entry name" value="Homeodomain-like"/>
    <property type="match status" value="1"/>
</dbReference>
<name>A0A846S0S2_9MICO</name>
<sequence>MDHKPGRRRTKRLKAMQHVQTVALRLFDQNGFRAVTIEQVAEAADVSESSIYRYFGTKEGIVLADPDFPNQVLSTDASPVAERGAGQTDQELVDRVQSTLVTALNTRARDPIVQDRLRYLVEVPDLQAALALDLHRRIRELTHMAGGDGTSGSMSFDAEIAISATYGAVLGALQHWRNVGFEAPLDELLDRAIERINTGLAADDSTADTPSDRCRE</sequence>
<dbReference type="InterPro" id="IPR050109">
    <property type="entry name" value="HTH-type_TetR-like_transc_reg"/>
</dbReference>
<proteinExistence type="predicted"/>
<keyword evidence="5" id="KW-1185">Reference proteome</keyword>
<dbReference type="InterPro" id="IPR001647">
    <property type="entry name" value="HTH_TetR"/>
</dbReference>
<feature type="domain" description="HTH tetR-type" evidence="3">
    <location>
        <begin position="13"/>
        <end position="73"/>
    </location>
</feature>
<keyword evidence="1 2" id="KW-0238">DNA-binding</keyword>
<dbReference type="Pfam" id="PF17754">
    <property type="entry name" value="TetR_C_14"/>
    <property type="match status" value="1"/>
</dbReference>
<dbReference type="PROSITE" id="PS50977">
    <property type="entry name" value="HTH_TETR_2"/>
    <property type="match status" value="1"/>
</dbReference>
<dbReference type="GO" id="GO:0000976">
    <property type="term" value="F:transcription cis-regulatory region binding"/>
    <property type="evidence" value="ECO:0007669"/>
    <property type="project" value="TreeGrafter"/>
</dbReference>
<reference evidence="4 5" key="1">
    <citation type="submission" date="2020-03" db="EMBL/GenBank/DDBJ databases">
        <title>Sequencing the genomes of 1000 actinobacteria strains.</title>
        <authorList>
            <person name="Klenk H.-P."/>
        </authorList>
    </citation>
    <scope>NUCLEOTIDE SEQUENCE [LARGE SCALE GENOMIC DNA]</scope>
    <source>
        <strain evidence="4 5">DSM 18964</strain>
    </source>
</reference>
<dbReference type="Gene3D" id="1.10.10.60">
    <property type="entry name" value="Homeodomain-like"/>
    <property type="match status" value="1"/>
</dbReference>
<comment type="caution">
    <text evidence="4">The sequence shown here is derived from an EMBL/GenBank/DDBJ whole genome shotgun (WGS) entry which is preliminary data.</text>
</comment>
<dbReference type="Proteomes" id="UP000576792">
    <property type="component" value="Unassembled WGS sequence"/>
</dbReference>
<gene>
    <name evidence="4" type="ORF">BKA07_000237</name>
</gene>
<dbReference type="Pfam" id="PF00440">
    <property type="entry name" value="TetR_N"/>
    <property type="match status" value="1"/>
</dbReference>
<dbReference type="RefSeq" id="WP_167949270.1">
    <property type="nucleotide sequence ID" value="NZ_BAAAPQ010000026.1"/>
</dbReference>
<dbReference type="PANTHER" id="PTHR30055">
    <property type="entry name" value="HTH-TYPE TRANSCRIPTIONAL REGULATOR RUTR"/>
    <property type="match status" value="1"/>
</dbReference>
<dbReference type="AlphaFoldDB" id="A0A846S0S2"/>
<dbReference type="Gene3D" id="1.10.357.10">
    <property type="entry name" value="Tetracycline Repressor, domain 2"/>
    <property type="match status" value="1"/>
</dbReference>
<evidence type="ECO:0000313" key="4">
    <source>
        <dbReference type="EMBL" id="NJC55202.1"/>
    </source>
</evidence>
<dbReference type="InterPro" id="IPR009057">
    <property type="entry name" value="Homeodomain-like_sf"/>
</dbReference>
<protein>
    <submittedName>
        <fullName evidence="4">AcrR family transcriptional regulator</fullName>
    </submittedName>
</protein>
<accession>A0A846S0S2</accession>
<evidence type="ECO:0000259" key="3">
    <source>
        <dbReference type="PROSITE" id="PS50977"/>
    </source>
</evidence>
<organism evidence="4 5">
    <name type="scientific">Brevibacterium marinum</name>
    <dbReference type="NCBI Taxonomy" id="418643"/>
    <lineage>
        <taxon>Bacteria</taxon>
        <taxon>Bacillati</taxon>
        <taxon>Actinomycetota</taxon>
        <taxon>Actinomycetes</taxon>
        <taxon>Micrococcales</taxon>
        <taxon>Brevibacteriaceae</taxon>
        <taxon>Brevibacterium</taxon>
    </lineage>
</organism>
<dbReference type="EMBL" id="JAATJN010000001">
    <property type="protein sequence ID" value="NJC55202.1"/>
    <property type="molecule type" value="Genomic_DNA"/>
</dbReference>
<dbReference type="PANTHER" id="PTHR30055:SF226">
    <property type="entry name" value="HTH-TYPE TRANSCRIPTIONAL REGULATOR PKSA"/>
    <property type="match status" value="1"/>
</dbReference>
<dbReference type="GO" id="GO:0003700">
    <property type="term" value="F:DNA-binding transcription factor activity"/>
    <property type="evidence" value="ECO:0007669"/>
    <property type="project" value="TreeGrafter"/>
</dbReference>
<feature type="DNA-binding region" description="H-T-H motif" evidence="2">
    <location>
        <begin position="36"/>
        <end position="55"/>
    </location>
</feature>
<dbReference type="InterPro" id="IPR041347">
    <property type="entry name" value="MftR_C"/>
</dbReference>